<feature type="compositionally biased region" description="Pro residues" evidence="3">
    <location>
        <begin position="379"/>
        <end position="393"/>
    </location>
</feature>
<dbReference type="PROSITE" id="PS50048">
    <property type="entry name" value="ZN2_CY6_FUNGAL_2"/>
    <property type="match status" value="1"/>
</dbReference>
<dbReference type="SUPFAM" id="SSF57701">
    <property type="entry name" value="Zn2/Cys6 DNA-binding domain"/>
    <property type="match status" value="1"/>
</dbReference>
<feature type="region of interest" description="Disordered" evidence="3">
    <location>
        <begin position="1088"/>
        <end position="1109"/>
    </location>
</feature>
<evidence type="ECO:0000256" key="1">
    <source>
        <dbReference type="ARBA" id="ARBA00004123"/>
    </source>
</evidence>
<name>A0A6G1GPE6_9PEZI</name>
<feature type="domain" description="Zn(2)-C6 fungal-type" evidence="4">
    <location>
        <begin position="50"/>
        <end position="78"/>
    </location>
</feature>
<evidence type="ECO:0000256" key="2">
    <source>
        <dbReference type="ARBA" id="ARBA00023242"/>
    </source>
</evidence>
<feature type="region of interest" description="Disordered" evidence="3">
    <location>
        <begin position="367"/>
        <end position="398"/>
    </location>
</feature>
<dbReference type="PANTHER" id="PTHR37534">
    <property type="entry name" value="TRANSCRIPTIONAL ACTIVATOR PROTEIN UGA3"/>
    <property type="match status" value="1"/>
</dbReference>
<dbReference type="GO" id="GO:0000981">
    <property type="term" value="F:DNA-binding transcription factor activity, RNA polymerase II-specific"/>
    <property type="evidence" value="ECO:0007669"/>
    <property type="project" value="InterPro"/>
</dbReference>
<dbReference type="AlphaFoldDB" id="A0A6G1GPE6"/>
<gene>
    <name evidence="5" type="ORF">K402DRAFT_424384</name>
</gene>
<dbReference type="InterPro" id="IPR036864">
    <property type="entry name" value="Zn2-C6_fun-type_DNA-bd_sf"/>
</dbReference>
<dbReference type="OrthoDB" id="5391043at2759"/>
<dbReference type="Proteomes" id="UP000800041">
    <property type="component" value="Unassembled WGS sequence"/>
</dbReference>
<comment type="subcellular location">
    <subcellularLocation>
        <location evidence="1">Nucleus</location>
    </subcellularLocation>
</comment>
<evidence type="ECO:0000313" key="5">
    <source>
        <dbReference type="EMBL" id="KAF1982629.1"/>
    </source>
</evidence>
<dbReference type="EMBL" id="ML977182">
    <property type="protein sequence ID" value="KAF1982629.1"/>
    <property type="molecule type" value="Genomic_DNA"/>
</dbReference>
<keyword evidence="6" id="KW-1185">Reference proteome</keyword>
<feature type="region of interest" description="Disordered" evidence="3">
    <location>
        <begin position="795"/>
        <end position="906"/>
    </location>
</feature>
<proteinExistence type="predicted"/>
<dbReference type="GO" id="GO:0005634">
    <property type="term" value="C:nucleus"/>
    <property type="evidence" value="ECO:0007669"/>
    <property type="project" value="UniProtKB-SubCell"/>
</dbReference>
<feature type="region of interest" description="Disordered" evidence="3">
    <location>
        <begin position="275"/>
        <end position="303"/>
    </location>
</feature>
<dbReference type="GO" id="GO:0045944">
    <property type="term" value="P:positive regulation of transcription by RNA polymerase II"/>
    <property type="evidence" value="ECO:0007669"/>
    <property type="project" value="TreeGrafter"/>
</dbReference>
<dbReference type="Pfam" id="PF11951">
    <property type="entry name" value="Fungal_trans_2"/>
    <property type="match status" value="1"/>
</dbReference>
<dbReference type="PROSITE" id="PS00463">
    <property type="entry name" value="ZN2_CY6_FUNGAL_1"/>
    <property type="match status" value="1"/>
</dbReference>
<dbReference type="GO" id="GO:0008270">
    <property type="term" value="F:zinc ion binding"/>
    <property type="evidence" value="ECO:0007669"/>
    <property type="project" value="InterPro"/>
</dbReference>
<organism evidence="5 6">
    <name type="scientific">Aulographum hederae CBS 113979</name>
    <dbReference type="NCBI Taxonomy" id="1176131"/>
    <lineage>
        <taxon>Eukaryota</taxon>
        <taxon>Fungi</taxon>
        <taxon>Dikarya</taxon>
        <taxon>Ascomycota</taxon>
        <taxon>Pezizomycotina</taxon>
        <taxon>Dothideomycetes</taxon>
        <taxon>Pleosporomycetidae</taxon>
        <taxon>Aulographales</taxon>
        <taxon>Aulographaceae</taxon>
    </lineage>
</organism>
<dbReference type="PANTHER" id="PTHR37534:SF23">
    <property type="entry name" value="ZN(II)2CYS6 TRANSCRIPTION FACTOR (EUROFUNG)"/>
    <property type="match status" value="1"/>
</dbReference>
<feature type="compositionally biased region" description="Polar residues" evidence="3">
    <location>
        <begin position="275"/>
        <end position="285"/>
    </location>
</feature>
<sequence>MDSNAVQISSPVVLRDVNVNVNVSVAQSAGGSAIAQAQHAARIRKRTKTGCLTCRKRRIKCGEERPTCTNCIKSKRHCEGYNQRVVFKNPLGNWPGQHPANPLQYHNAMISGVRASDGRPQDGVADMRPNALISPLHPRADYMYPMDPNGQMLPVTPISAGPYAPSSSPWTGPMSAGPLSIGPFGNGPPSAGPFSAGPFSAGPYGDGQFHIGGFPPGAYPFPQAPPPQMVPGGPEQQAYNFHPDFAPKYGQAHAPPLTPHDQGGFVQNPLTVQDTVSEAQQQQEWLQPKSEPMTSPYRSDSLPETELGLHQEDRKPTMSSERTISVVQHYNQDVHQNPQMGEMNRSQHGIISPASSQNELLFSRYQPPGSVQKTAHPHTSPPTQPPQAPIPQEDPPDVVFSPNQLLDEAAIEQEDDDYYDVESDDDMEVPAGQTMISGAASQRDFGMILALHRELTNDVSMRRYDAFIYAGILDSYRAEWVASPLKNPKTARVFAHFLYVTGPSLSIYERHPRNTSAMFSDSPIPSSQQNLWTYTLPMMALNHQGLLHAMLALASLHIAKLQGASVTPSFKHYAYALKRIHHCVGHPKKRHLATTLAATLLLGFYEVMTADHTKWSSHLLGAKQLIVEIDYAGMTREIRKMKASKAARDRQAGLESSDIVLQSDGSYSYQDNGHALDEGLVSTLIGRKLRYDEFGRIIDEPAAKSGFSSIPKDLDIGKYELYQDLFWWYARQDAYQSIVSGNRLLMDYRRWSDCPPRARMGRPDSVYGTHDHVILLLGRIADFVSRDRVRKTKVMELNGGQWRPPPDSPFFGGSQGRGPPGGPPPGQGRPGGPPPGMQMPPHGQSDRRGLMAQPQDQQQTPPRPPNIPFYGMAPAAPAASMPSSYSAHKPDSPTSSSPGSTTSSPSYDLAAATAAAVDEWGQIRAALNVFASHFGPGFQPLSAEYHQPLATPFGEALAFRSYDIGVLWGLYYMCQIILIRAHPHMPPAAMMAAGVAAQHTAKYANDIGRIAFGIIPGPSNLPLNPSLGASLCEITMPLFFAGVQYQDFHQRTWLVTHIRDICARTGWASAGMIAAGCERAWERAAQVGRGPPWQRMTDRMPPLNEDERVHRGTGHFAGGEPREISDKRFVHVNAGTRVHWAMGILSEDRDVEAIGEGINRGVADDLGPSG</sequence>
<accession>A0A6G1GPE6</accession>
<evidence type="ECO:0000259" key="4">
    <source>
        <dbReference type="PROSITE" id="PS50048"/>
    </source>
</evidence>
<dbReference type="CDD" id="cd00067">
    <property type="entry name" value="GAL4"/>
    <property type="match status" value="1"/>
</dbReference>
<dbReference type="Pfam" id="PF00172">
    <property type="entry name" value="Zn_clus"/>
    <property type="match status" value="1"/>
</dbReference>
<dbReference type="GO" id="GO:0000976">
    <property type="term" value="F:transcription cis-regulatory region binding"/>
    <property type="evidence" value="ECO:0007669"/>
    <property type="project" value="TreeGrafter"/>
</dbReference>
<dbReference type="Gene3D" id="4.10.240.10">
    <property type="entry name" value="Zn(2)-C6 fungal-type DNA-binding domain"/>
    <property type="match status" value="1"/>
</dbReference>
<dbReference type="InterPro" id="IPR001138">
    <property type="entry name" value="Zn2Cys6_DnaBD"/>
</dbReference>
<protein>
    <recommendedName>
        <fullName evidence="4">Zn(2)-C6 fungal-type domain-containing protein</fullName>
    </recommendedName>
</protein>
<reference evidence="5" key="1">
    <citation type="journal article" date="2020" name="Stud. Mycol.">
        <title>101 Dothideomycetes genomes: a test case for predicting lifestyles and emergence of pathogens.</title>
        <authorList>
            <person name="Haridas S."/>
            <person name="Albert R."/>
            <person name="Binder M."/>
            <person name="Bloem J."/>
            <person name="Labutti K."/>
            <person name="Salamov A."/>
            <person name="Andreopoulos B."/>
            <person name="Baker S."/>
            <person name="Barry K."/>
            <person name="Bills G."/>
            <person name="Bluhm B."/>
            <person name="Cannon C."/>
            <person name="Castanera R."/>
            <person name="Culley D."/>
            <person name="Daum C."/>
            <person name="Ezra D."/>
            <person name="Gonzalez J."/>
            <person name="Henrissat B."/>
            <person name="Kuo A."/>
            <person name="Liang C."/>
            <person name="Lipzen A."/>
            <person name="Lutzoni F."/>
            <person name="Magnuson J."/>
            <person name="Mondo S."/>
            <person name="Nolan M."/>
            <person name="Ohm R."/>
            <person name="Pangilinan J."/>
            <person name="Park H.-J."/>
            <person name="Ramirez L."/>
            <person name="Alfaro M."/>
            <person name="Sun H."/>
            <person name="Tritt A."/>
            <person name="Yoshinaga Y."/>
            <person name="Zwiers L.-H."/>
            <person name="Turgeon B."/>
            <person name="Goodwin S."/>
            <person name="Spatafora J."/>
            <person name="Crous P."/>
            <person name="Grigoriev I."/>
        </authorList>
    </citation>
    <scope>NUCLEOTIDE SEQUENCE</scope>
    <source>
        <strain evidence="5">CBS 113979</strain>
    </source>
</reference>
<dbReference type="SMART" id="SM00066">
    <property type="entry name" value="GAL4"/>
    <property type="match status" value="1"/>
</dbReference>
<feature type="compositionally biased region" description="Pro residues" evidence="3">
    <location>
        <begin position="820"/>
        <end position="838"/>
    </location>
</feature>
<evidence type="ECO:0000256" key="3">
    <source>
        <dbReference type="SAM" id="MobiDB-lite"/>
    </source>
</evidence>
<feature type="compositionally biased region" description="Low complexity" evidence="3">
    <location>
        <begin position="872"/>
        <end position="906"/>
    </location>
</feature>
<dbReference type="InterPro" id="IPR021858">
    <property type="entry name" value="Fun_TF"/>
</dbReference>
<keyword evidence="2" id="KW-0539">Nucleus</keyword>
<evidence type="ECO:0000313" key="6">
    <source>
        <dbReference type="Proteomes" id="UP000800041"/>
    </source>
</evidence>